<protein>
    <submittedName>
        <fullName evidence="2">Uncharacterized protein</fullName>
    </submittedName>
</protein>
<keyword evidence="3" id="KW-1185">Reference proteome</keyword>
<proteinExistence type="predicted"/>
<name>A0A9K3H554_HELAN</name>
<evidence type="ECO:0000313" key="3">
    <source>
        <dbReference type="Proteomes" id="UP000215914"/>
    </source>
</evidence>
<feature type="compositionally biased region" description="Polar residues" evidence="1">
    <location>
        <begin position="57"/>
        <end position="66"/>
    </location>
</feature>
<comment type="caution">
    <text evidence="2">The sequence shown here is derived from an EMBL/GenBank/DDBJ whole genome shotgun (WGS) entry which is preliminary data.</text>
</comment>
<dbReference type="OrthoDB" id="1925139at2759"/>
<feature type="compositionally biased region" description="Basic and acidic residues" evidence="1">
    <location>
        <begin position="73"/>
        <end position="86"/>
    </location>
</feature>
<feature type="region of interest" description="Disordered" evidence="1">
    <location>
        <begin position="36"/>
        <end position="107"/>
    </location>
</feature>
<organism evidence="2 3">
    <name type="scientific">Helianthus annuus</name>
    <name type="common">Common sunflower</name>
    <dbReference type="NCBI Taxonomy" id="4232"/>
    <lineage>
        <taxon>Eukaryota</taxon>
        <taxon>Viridiplantae</taxon>
        <taxon>Streptophyta</taxon>
        <taxon>Embryophyta</taxon>
        <taxon>Tracheophyta</taxon>
        <taxon>Spermatophyta</taxon>
        <taxon>Magnoliopsida</taxon>
        <taxon>eudicotyledons</taxon>
        <taxon>Gunneridae</taxon>
        <taxon>Pentapetalae</taxon>
        <taxon>asterids</taxon>
        <taxon>campanulids</taxon>
        <taxon>Asterales</taxon>
        <taxon>Asteraceae</taxon>
        <taxon>Asteroideae</taxon>
        <taxon>Heliantheae alliance</taxon>
        <taxon>Heliantheae</taxon>
        <taxon>Helianthus</taxon>
    </lineage>
</organism>
<dbReference type="PANTHER" id="PTHR34555:SF8">
    <property type="match status" value="1"/>
</dbReference>
<evidence type="ECO:0000313" key="2">
    <source>
        <dbReference type="EMBL" id="KAF5766766.1"/>
    </source>
</evidence>
<dbReference type="EMBL" id="MNCJ02000330">
    <property type="protein sequence ID" value="KAF5766766.1"/>
    <property type="molecule type" value="Genomic_DNA"/>
</dbReference>
<reference evidence="2" key="2">
    <citation type="submission" date="2020-06" db="EMBL/GenBank/DDBJ databases">
        <title>Helianthus annuus Genome sequencing and assembly Release 2.</title>
        <authorList>
            <person name="Gouzy J."/>
            <person name="Langlade N."/>
            <person name="Munos S."/>
        </authorList>
    </citation>
    <scope>NUCLEOTIDE SEQUENCE</scope>
    <source>
        <tissue evidence="2">Leaves</tissue>
    </source>
</reference>
<dbReference type="Proteomes" id="UP000215914">
    <property type="component" value="Unassembled WGS sequence"/>
</dbReference>
<sequence>MVEQMVSSNLSKYGLGKCASIITTATTTTTTAAAAAEVRDVQNDNKPHRSFDEDQPKSPTTGNVNRNLVYARRKSETELSNSDKNRTTPSAYQPQAAGDKKKPDESFAPNSIAATATTIRSFENEQAKSAMEHWSARFAQLHNYLRQCDASNQEVYLQKLRSFSPDECNRHAVELERRAIQLTMQEGTEIQRVKELNVLLQFGH</sequence>
<feature type="compositionally biased region" description="Basic and acidic residues" evidence="1">
    <location>
        <begin position="37"/>
        <end position="56"/>
    </location>
</feature>
<dbReference type="PANTHER" id="PTHR34555">
    <property type="entry name" value="INTEGRAL MEMBRANE HEMOLYSIN-III-LIKE PROTEIN"/>
    <property type="match status" value="1"/>
</dbReference>
<reference evidence="2" key="1">
    <citation type="journal article" date="2017" name="Nature">
        <title>The sunflower genome provides insights into oil metabolism, flowering and Asterid evolution.</title>
        <authorList>
            <person name="Badouin H."/>
            <person name="Gouzy J."/>
            <person name="Grassa C.J."/>
            <person name="Murat F."/>
            <person name="Staton S.E."/>
            <person name="Cottret L."/>
            <person name="Lelandais-Briere C."/>
            <person name="Owens G.L."/>
            <person name="Carrere S."/>
            <person name="Mayjonade B."/>
            <person name="Legrand L."/>
            <person name="Gill N."/>
            <person name="Kane N.C."/>
            <person name="Bowers J.E."/>
            <person name="Hubner S."/>
            <person name="Bellec A."/>
            <person name="Berard A."/>
            <person name="Berges H."/>
            <person name="Blanchet N."/>
            <person name="Boniface M.C."/>
            <person name="Brunel D."/>
            <person name="Catrice O."/>
            <person name="Chaidir N."/>
            <person name="Claudel C."/>
            <person name="Donnadieu C."/>
            <person name="Faraut T."/>
            <person name="Fievet G."/>
            <person name="Helmstetter N."/>
            <person name="King M."/>
            <person name="Knapp S.J."/>
            <person name="Lai Z."/>
            <person name="Le Paslier M.C."/>
            <person name="Lippi Y."/>
            <person name="Lorenzon L."/>
            <person name="Mandel J.R."/>
            <person name="Marage G."/>
            <person name="Marchand G."/>
            <person name="Marquand E."/>
            <person name="Bret-Mestries E."/>
            <person name="Morien E."/>
            <person name="Nambeesan S."/>
            <person name="Nguyen T."/>
            <person name="Pegot-Espagnet P."/>
            <person name="Pouilly N."/>
            <person name="Raftis F."/>
            <person name="Sallet E."/>
            <person name="Schiex T."/>
            <person name="Thomas J."/>
            <person name="Vandecasteele C."/>
            <person name="Vares D."/>
            <person name="Vear F."/>
            <person name="Vautrin S."/>
            <person name="Crespi M."/>
            <person name="Mangin B."/>
            <person name="Burke J.M."/>
            <person name="Salse J."/>
            <person name="Munos S."/>
            <person name="Vincourt P."/>
            <person name="Rieseberg L.H."/>
            <person name="Langlade N.B."/>
        </authorList>
    </citation>
    <scope>NUCLEOTIDE SEQUENCE</scope>
    <source>
        <tissue evidence="2">Leaves</tissue>
    </source>
</reference>
<gene>
    <name evidence="2" type="ORF">HanXRQr2_Chr15g0719291</name>
</gene>
<evidence type="ECO:0000256" key="1">
    <source>
        <dbReference type="SAM" id="MobiDB-lite"/>
    </source>
</evidence>
<dbReference type="Gramene" id="mRNA:HanXRQr2_Chr15g0719291">
    <property type="protein sequence ID" value="mRNA:HanXRQr2_Chr15g0719291"/>
    <property type="gene ID" value="HanXRQr2_Chr15g0719291"/>
</dbReference>
<dbReference type="AlphaFoldDB" id="A0A9K3H554"/>
<accession>A0A9K3H554</accession>